<dbReference type="EMBL" id="JBHSMP010000001">
    <property type="protein sequence ID" value="MFC5427216.1"/>
    <property type="molecule type" value="Genomic_DNA"/>
</dbReference>
<dbReference type="InterPro" id="IPR002104">
    <property type="entry name" value="Integrase_catalytic"/>
</dbReference>
<name>A0ABW0J2F7_9BURK</name>
<dbReference type="InterPro" id="IPR050808">
    <property type="entry name" value="Phage_Integrase"/>
</dbReference>
<evidence type="ECO:0000256" key="3">
    <source>
        <dbReference type="ARBA" id="ARBA00023172"/>
    </source>
</evidence>
<gene>
    <name evidence="5" type="ORF">ACFPTO_00065</name>
</gene>
<feature type="domain" description="Tyr recombinase" evidence="4">
    <location>
        <begin position="233"/>
        <end position="428"/>
    </location>
</feature>
<dbReference type="InterPro" id="IPR013762">
    <property type="entry name" value="Integrase-like_cat_sf"/>
</dbReference>
<proteinExistence type="inferred from homology"/>
<protein>
    <submittedName>
        <fullName evidence="5">Tyrosine-type recombinase/integrase</fullName>
    </submittedName>
</protein>
<dbReference type="InterPro" id="IPR025166">
    <property type="entry name" value="Integrase_DNA_bind_dom"/>
</dbReference>
<evidence type="ECO:0000259" key="4">
    <source>
        <dbReference type="PROSITE" id="PS51898"/>
    </source>
</evidence>
<reference evidence="6" key="1">
    <citation type="journal article" date="2019" name="Int. J. Syst. Evol. Microbiol.">
        <title>The Global Catalogue of Microorganisms (GCM) 10K type strain sequencing project: providing services to taxonomists for standard genome sequencing and annotation.</title>
        <authorList>
            <consortium name="The Broad Institute Genomics Platform"/>
            <consortium name="The Broad Institute Genome Sequencing Center for Infectious Disease"/>
            <person name="Wu L."/>
            <person name="Ma J."/>
        </authorList>
    </citation>
    <scope>NUCLEOTIDE SEQUENCE [LARGE SCALE GENOMIC DNA]</scope>
    <source>
        <strain evidence="6">CCUG 56042</strain>
    </source>
</reference>
<dbReference type="RefSeq" id="WP_377708523.1">
    <property type="nucleotide sequence ID" value="NZ_JBHSMP010000001.1"/>
</dbReference>
<evidence type="ECO:0000256" key="2">
    <source>
        <dbReference type="ARBA" id="ARBA00022908"/>
    </source>
</evidence>
<keyword evidence="6" id="KW-1185">Reference proteome</keyword>
<evidence type="ECO:0000313" key="5">
    <source>
        <dbReference type="EMBL" id="MFC5427216.1"/>
    </source>
</evidence>
<organism evidence="5 6">
    <name type="scientific">Paraburkholderia denitrificans</name>
    <dbReference type="NCBI Taxonomy" id="694025"/>
    <lineage>
        <taxon>Bacteria</taxon>
        <taxon>Pseudomonadati</taxon>
        <taxon>Pseudomonadota</taxon>
        <taxon>Betaproteobacteria</taxon>
        <taxon>Burkholderiales</taxon>
        <taxon>Burkholderiaceae</taxon>
        <taxon>Paraburkholderia</taxon>
    </lineage>
</organism>
<dbReference type="SUPFAM" id="SSF56349">
    <property type="entry name" value="DNA breaking-rejoining enzymes"/>
    <property type="match status" value="1"/>
</dbReference>
<comment type="similarity">
    <text evidence="1">Belongs to the 'phage' integrase family.</text>
</comment>
<dbReference type="PANTHER" id="PTHR30629">
    <property type="entry name" value="PROPHAGE INTEGRASE"/>
    <property type="match status" value="1"/>
</dbReference>
<dbReference type="Pfam" id="PF00589">
    <property type="entry name" value="Phage_integrase"/>
    <property type="match status" value="1"/>
</dbReference>
<dbReference type="InterPro" id="IPR011010">
    <property type="entry name" value="DNA_brk_join_enz"/>
</dbReference>
<keyword evidence="2" id="KW-0229">DNA integration</keyword>
<evidence type="ECO:0000313" key="6">
    <source>
        <dbReference type="Proteomes" id="UP001596103"/>
    </source>
</evidence>
<dbReference type="PROSITE" id="PS51898">
    <property type="entry name" value="TYR_RECOMBINASE"/>
    <property type="match status" value="1"/>
</dbReference>
<dbReference type="InterPro" id="IPR038488">
    <property type="entry name" value="Integrase_DNA-bd_sf"/>
</dbReference>
<comment type="caution">
    <text evidence="5">The sequence shown here is derived from an EMBL/GenBank/DDBJ whole genome shotgun (WGS) entry which is preliminary data.</text>
</comment>
<dbReference type="Proteomes" id="UP001596103">
    <property type="component" value="Unassembled WGS sequence"/>
</dbReference>
<sequence length="456" mass="50924">MAKVNFTAARVSGHSCPADKYQAFIWDTAASGLGLRATQAGALTYIWQGKLDGATIRVSIGAPKDWSIDKVRDEARRIKRLADAGKDPREEMAEQLAAVAARKLEARRKDATVSEAWTAYLDAHRSKWSKRHMLDHEHLAQAGGQEKKRGKGLTVAGPLAPLMGLKLSDLDAERVASWLHDEARSRPTNAEQAYRKLRAFIRWCDERPDYRGLAPDGAYTARAVRDAVPRPKAKDDCLQREQLATWFGAVRRIANPVISAYLQGLLLTGARREELAGLRWDDVDFQWRSLHVSDKVETETGRAIPLTPYLASLLLELKRLNDTPPNVRTLARMEANGNAWKPSEWVFSSKTAADGKLAEPRIAHTKAQQMAGLPHVSLHGLRRSFGTLSEWVECPVGVVAQIQGHKPSALAEKHYRRRPLDLLRMWHDKIEAWMLDQAGIQFDAEQAKPGLRAVSV</sequence>
<keyword evidence="3" id="KW-0233">DNA recombination</keyword>
<accession>A0ABW0J2F7</accession>
<dbReference type="PANTHER" id="PTHR30629:SF6">
    <property type="entry name" value="PROPHAGE INTEGRASE INTA-RELATED"/>
    <property type="match status" value="1"/>
</dbReference>
<evidence type="ECO:0000256" key="1">
    <source>
        <dbReference type="ARBA" id="ARBA00008857"/>
    </source>
</evidence>
<dbReference type="Gene3D" id="3.30.160.390">
    <property type="entry name" value="Integrase, DNA-binding domain"/>
    <property type="match status" value="1"/>
</dbReference>
<dbReference type="Gene3D" id="1.10.443.10">
    <property type="entry name" value="Intergrase catalytic core"/>
    <property type="match status" value="1"/>
</dbReference>
<dbReference type="Pfam" id="PF13356">
    <property type="entry name" value="Arm-DNA-bind_3"/>
    <property type="match status" value="1"/>
</dbReference>